<dbReference type="EMBL" id="PQFF01000067">
    <property type="protein sequence ID" value="RHZ85190.1"/>
    <property type="molecule type" value="Genomic_DNA"/>
</dbReference>
<organism evidence="1 2">
    <name type="scientific">Diversispora epigaea</name>
    <dbReference type="NCBI Taxonomy" id="1348612"/>
    <lineage>
        <taxon>Eukaryota</taxon>
        <taxon>Fungi</taxon>
        <taxon>Fungi incertae sedis</taxon>
        <taxon>Mucoromycota</taxon>
        <taxon>Glomeromycotina</taxon>
        <taxon>Glomeromycetes</taxon>
        <taxon>Diversisporales</taxon>
        <taxon>Diversisporaceae</taxon>
        <taxon>Diversispora</taxon>
    </lineage>
</organism>
<proteinExistence type="predicted"/>
<reference evidence="1 2" key="1">
    <citation type="submission" date="2018-08" db="EMBL/GenBank/DDBJ databases">
        <title>Genome and evolution of the arbuscular mycorrhizal fungus Diversispora epigaea (formerly Glomus versiforme) and its bacterial endosymbionts.</title>
        <authorList>
            <person name="Sun X."/>
            <person name="Fei Z."/>
            <person name="Harrison M."/>
        </authorList>
    </citation>
    <scope>NUCLEOTIDE SEQUENCE [LARGE SCALE GENOMIC DNA]</scope>
    <source>
        <strain evidence="1 2">IT104</strain>
    </source>
</reference>
<keyword evidence="2" id="KW-1185">Reference proteome</keyword>
<gene>
    <name evidence="1" type="ORF">Glove_70g69</name>
</gene>
<dbReference type="OrthoDB" id="2429297at2759"/>
<accession>A0A397JKY6</accession>
<dbReference type="Proteomes" id="UP000266861">
    <property type="component" value="Unassembled WGS sequence"/>
</dbReference>
<sequence>MQKYMRINGPGCLAIFKPPMKRKIMPQKHEDQFEWFMSSKENINLSSYKIHTKTELPLKYLSNQKETLWEKFHKSFPNGMKRTAFLNRLRNGSFVYQENLGGLCSTCSTYRYDVFEDLSNLIIQNITDREFQEFNVLCPKTHDSLVSILLIEGTKNFKRFLKRDYPKHLHIMHDGKVVHDSCINHCLPFAFGNCNEAYISECELQEMLEYYLAHLTRKGYLNNQFNANLLQLDNNIYSKNQENKELEIQVFDYWSNDNKQDT</sequence>
<evidence type="ECO:0000313" key="1">
    <source>
        <dbReference type="EMBL" id="RHZ85190.1"/>
    </source>
</evidence>
<protein>
    <submittedName>
        <fullName evidence="1">Uncharacterized protein</fullName>
    </submittedName>
</protein>
<name>A0A397JKY6_9GLOM</name>
<evidence type="ECO:0000313" key="2">
    <source>
        <dbReference type="Proteomes" id="UP000266861"/>
    </source>
</evidence>
<dbReference type="AlphaFoldDB" id="A0A397JKY6"/>
<comment type="caution">
    <text evidence="1">The sequence shown here is derived from an EMBL/GenBank/DDBJ whole genome shotgun (WGS) entry which is preliminary data.</text>
</comment>